<evidence type="ECO:0000256" key="11">
    <source>
        <dbReference type="ARBA" id="ARBA00049339"/>
    </source>
</evidence>
<dbReference type="GO" id="GO:0005524">
    <property type="term" value="F:ATP binding"/>
    <property type="evidence" value="ECO:0007669"/>
    <property type="project" value="UniProtKB-KW"/>
</dbReference>
<dbReference type="SUPFAM" id="SSF52374">
    <property type="entry name" value="Nucleotidylyl transferase"/>
    <property type="match status" value="1"/>
</dbReference>
<evidence type="ECO:0000256" key="5">
    <source>
        <dbReference type="ARBA" id="ARBA00022598"/>
    </source>
</evidence>
<dbReference type="PRINTS" id="PR01038">
    <property type="entry name" value="TRNASYNTHARG"/>
</dbReference>
<dbReference type="GO" id="GO:0004814">
    <property type="term" value="F:arginine-tRNA ligase activity"/>
    <property type="evidence" value="ECO:0007669"/>
    <property type="project" value="UniProtKB-EC"/>
</dbReference>
<evidence type="ECO:0000256" key="8">
    <source>
        <dbReference type="ARBA" id="ARBA00022917"/>
    </source>
</evidence>
<keyword evidence="6 13" id="KW-0547">Nucleotide-binding</keyword>
<dbReference type="SMART" id="SM01016">
    <property type="entry name" value="Arg_tRNA_synt_N"/>
    <property type="match status" value="1"/>
</dbReference>
<comment type="subcellular location">
    <subcellularLocation>
        <location evidence="1">Cytoplasm</location>
        <location evidence="1">Cytosol</location>
    </subcellularLocation>
</comment>
<keyword evidence="5 13" id="KW-0436">Ligase</keyword>
<dbReference type="Proteomes" id="UP001153636">
    <property type="component" value="Chromosome 6"/>
</dbReference>
<reference evidence="16" key="1">
    <citation type="submission" date="2022-01" db="EMBL/GenBank/DDBJ databases">
        <authorList>
            <person name="King R."/>
        </authorList>
    </citation>
    <scope>NUCLEOTIDE SEQUENCE</scope>
</reference>
<gene>
    <name evidence="16" type="ORF">PSYICH_LOCUS12745</name>
</gene>
<dbReference type="GO" id="GO:0017101">
    <property type="term" value="C:aminoacyl-tRNA synthetase multienzyme complex"/>
    <property type="evidence" value="ECO:0007669"/>
    <property type="project" value="UniProtKB-ARBA"/>
</dbReference>
<evidence type="ECO:0000256" key="3">
    <source>
        <dbReference type="ARBA" id="ARBA00012837"/>
    </source>
</evidence>
<evidence type="ECO:0000256" key="13">
    <source>
        <dbReference type="RuleBase" id="RU363038"/>
    </source>
</evidence>
<dbReference type="GO" id="GO:0006420">
    <property type="term" value="P:arginyl-tRNA aminoacylation"/>
    <property type="evidence" value="ECO:0007669"/>
    <property type="project" value="InterPro"/>
</dbReference>
<dbReference type="PROSITE" id="PS00178">
    <property type="entry name" value="AA_TRNA_LIGASE_I"/>
    <property type="match status" value="1"/>
</dbReference>
<comment type="similarity">
    <text evidence="2 13">Belongs to the class-I aminoacyl-tRNA synthetase family.</text>
</comment>
<dbReference type="SUPFAM" id="SSF47323">
    <property type="entry name" value="Anticodon-binding domain of a subclass of class I aminoacyl-tRNA synthetases"/>
    <property type="match status" value="1"/>
</dbReference>
<keyword evidence="7 13" id="KW-0067">ATP-binding</keyword>
<dbReference type="SMART" id="SM00836">
    <property type="entry name" value="DALR_1"/>
    <property type="match status" value="1"/>
</dbReference>
<dbReference type="InterPro" id="IPR005148">
    <property type="entry name" value="Arg-tRNA-synth_N"/>
</dbReference>
<dbReference type="InterPro" id="IPR009080">
    <property type="entry name" value="tRNAsynth_Ia_anticodon-bd"/>
</dbReference>
<evidence type="ECO:0000313" key="16">
    <source>
        <dbReference type="EMBL" id="CAH1112233.1"/>
    </source>
</evidence>
<dbReference type="Gene3D" id="1.10.730.10">
    <property type="entry name" value="Isoleucyl-tRNA Synthetase, Domain 1"/>
    <property type="match status" value="1"/>
</dbReference>
<evidence type="ECO:0000256" key="2">
    <source>
        <dbReference type="ARBA" id="ARBA00005594"/>
    </source>
</evidence>
<dbReference type="CDD" id="cd00671">
    <property type="entry name" value="ArgRS_core"/>
    <property type="match status" value="1"/>
</dbReference>
<dbReference type="InterPro" id="IPR014729">
    <property type="entry name" value="Rossmann-like_a/b/a_fold"/>
</dbReference>
<dbReference type="Pfam" id="PF03485">
    <property type="entry name" value="Arg_tRNA_synt_N"/>
    <property type="match status" value="1"/>
</dbReference>
<evidence type="ECO:0000259" key="14">
    <source>
        <dbReference type="SMART" id="SM00836"/>
    </source>
</evidence>
<keyword evidence="4" id="KW-0963">Cytoplasm</keyword>
<dbReference type="FunFam" id="1.10.730.10:FF:000064">
    <property type="entry name" value="Probable arginine--tRNA ligase, cytoplasmic"/>
    <property type="match status" value="1"/>
</dbReference>
<evidence type="ECO:0000259" key="15">
    <source>
        <dbReference type="SMART" id="SM01016"/>
    </source>
</evidence>
<dbReference type="Gene3D" id="3.40.50.620">
    <property type="entry name" value="HUPs"/>
    <property type="match status" value="1"/>
</dbReference>
<dbReference type="OrthoDB" id="68056at2759"/>
<dbReference type="NCBIfam" id="TIGR00456">
    <property type="entry name" value="argS"/>
    <property type="match status" value="1"/>
</dbReference>
<evidence type="ECO:0000256" key="10">
    <source>
        <dbReference type="ARBA" id="ARBA00033033"/>
    </source>
</evidence>
<dbReference type="Pfam" id="PF00750">
    <property type="entry name" value="tRNA-synt_1d"/>
    <property type="match status" value="1"/>
</dbReference>
<dbReference type="Pfam" id="PF05746">
    <property type="entry name" value="DALR_1"/>
    <property type="match status" value="1"/>
</dbReference>
<dbReference type="InterPro" id="IPR008909">
    <property type="entry name" value="DALR_anticod-bd"/>
</dbReference>
<keyword evidence="8 13" id="KW-0648">Protein biosynthesis</keyword>
<proteinExistence type="inferred from homology"/>
<comment type="catalytic activity">
    <reaction evidence="11">
        <text>tRNA(Arg) + L-arginine + ATP = L-arginyl-tRNA(Arg) + AMP + diphosphate</text>
        <dbReference type="Rhea" id="RHEA:20301"/>
        <dbReference type="Rhea" id="RHEA-COMP:9658"/>
        <dbReference type="Rhea" id="RHEA-COMP:9673"/>
        <dbReference type="ChEBI" id="CHEBI:30616"/>
        <dbReference type="ChEBI" id="CHEBI:32682"/>
        <dbReference type="ChEBI" id="CHEBI:33019"/>
        <dbReference type="ChEBI" id="CHEBI:78442"/>
        <dbReference type="ChEBI" id="CHEBI:78513"/>
        <dbReference type="ChEBI" id="CHEBI:456215"/>
        <dbReference type="EC" id="6.1.1.19"/>
    </reaction>
</comment>
<evidence type="ECO:0000256" key="4">
    <source>
        <dbReference type="ARBA" id="ARBA00022490"/>
    </source>
</evidence>
<dbReference type="EMBL" id="OV651818">
    <property type="protein sequence ID" value="CAH1112233.1"/>
    <property type="molecule type" value="Genomic_DNA"/>
</dbReference>
<feature type="domain" description="DALR anticodon binding" evidence="14">
    <location>
        <begin position="543"/>
        <end position="668"/>
    </location>
</feature>
<protein>
    <recommendedName>
        <fullName evidence="12">Probable arginine--tRNA ligase, cytoplasmic</fullName>
        <ecNumber evidence="3">6.1.1.19</ecNumber>
    </recommendedName>
    <alternativeName>
        <fullName evidence="10">Arginyl-tRNA synthetase</fullName>
    </alternativeName>
</protein>
<dbReference type="FunFam" id="3.30.1360.70:FF:000002">
    <property type="entry name" value="arginine--tRNA ligase, cytoplasmic"/>
    <property type="match status" value="1"/>
</dbReference>
<dbReference type="InterPro" id="IPR001278">
    <property type="entry name" value="Arg-tRNA-ligase"/>
</dbReference>
<keyword evidence="9 13" id="KW-0030">Aminoacyl-tRNA synthetase</keyword>
<dbReference type="FunFam" id="3.40.50.620:FF:000084">
    <property type="entry name" value="arginine--tRNA ligase, cytoplasmic"/>
    <property type="match status" value="1"/>
</dbReference>
<evidence type="ECO:0000256" key="12">
    <source>
        <dbReference type="ARBA" id="ARBA00071644"/>
    </source>
</evidence>
<dbReference type="InterPro" id="IPR035684">
    <property type="entry name" value="ArgRS_core"/>
</dbReference>
<dbReference type="HAMAP" id="MF_00123">
    <property type="entry name" value="Arg_tRNA_synth"/>
    <property type="match status" value="1"/>
</dbReference>
<organism evidence="16 17">
    <name type="scientific">Psylliodes chrysocephalus</name>
    <dbReference type="NCBI Taxonomy" id="3402493"/>
    <lineage>
        <taxon>Eukaryota</taxon>
        <taxon>Metazoa</taxon>
        <taxon>Ecdysozoa</taxon>
        <taxon>Arthropoda</taxon>
        <taxon>Hexapoda</taxon>
        <taxon>Insecta</taxon>
        <taxon>Pterygota</taxon>
        <taxon>Neoptera</taxon>
        <taxon>Endopterygota</taxon>
        <taxon>Coleoptera</taxon>
        <taxon>Polyphaga</taxon>
        <taxon>Cucujiformia</taxon>
        <taxon>Chrysomeloidea</taxon>
        <taxon>Chrysomelidae</taxon>
        <taxon>Galerucinae</taxon>
        <taxon>Alticini</taxon>
        <taxon>Psylliodes</taxon>
    </lineage>
</organism>
<evidence type="ECO:0000256" key="1">
    <source>
        <dbReference type="ARBA" id="ARBA00004514"/>
    </source>
</evidence>
<dbReference type="PANTHER" id="PTHR11956:SF5">
    <property type="entry name" value="ARGININE--TRNA LIGASE, CYTOPLASMIC"/>
    <property type="match status" value="1"/>
</dbReference>
<feature type="domain" description="Arginyl tRNA synthetase N-terminal" evidence="15">
    <location>
        <begin position="88"/>
        <end position="176"/>
    </location>
</feature>
<dbReference type="Gene3D" id="3.30.1360.70">
    <property type="entry name" value="Arginyl tRNA synthetase N-terminal domain"/>
    <property type="match status" value="1"/>
</dbReference>
<sequence length="668" mass="75943">MDIDLSRPNLEADNALEQISLLRQKLSELQANITCGLQPTTSDNDLNKLITHNIKLKHRLAILNRAISKYSIKQPLSVDPTRMQSITDILTELFSMAITSACPDITDPPVVIALSANPKFKDYQCNSALPLANIYKQLGKKVAPKDIAQKIVDNLPDHEIIAGLEIAGPGFINIGLSKDFALKNLSCIFEHGVKPPIIPKKLKVLVDFSSPNIAKEMHVGHLRSTIIGDSISRLLEFLGHDVLRINHVGDWGTQFGMLIAHLQDRFPDYQTKSPPIGDLQAFYKESKQRFDEDEEFKKRAYASVVKLQSFDPEHKKAWELICDVSRKEFQKIYDCLDIKLIERGESFYQKRMELIVKELEEKGFLEHDEGRKVMWGDQSIPLTIVKTDGGFTYDTSDMAAIKQRLCEENAEWVIYITDAGQATHFQVLFGCAKKAGILDPAIHRVDHVGFGVVLGEDKKKFKTRSGETVRLLDLLEEGLKRALDKLKEKERDKVLTPEELKKAQESVAYGCIKYADLSHNRNHEYIFSFDKMLEDKGNTAVYLLYALTRIRSIARTANFTPEKIRELSKTHQITLEHEKEWKLAKVLLRFPDVLLKITKDLFLHPLCEYVYEIATTFTEFYDNCYCIEKDTSGDIVKVNVGRILLTEAAAVIMAQCFDILGLKPVEKM</sequence>
<accession>A0A9P0D8P0</accession>
<keyword evidence="17" id="KW-1185">Reference proteome</keyword>
<dbReference type="SUPFAM" id="SSF55190">
    <property type="entry name" value="Arginyl-tRNA synthetase (ArgRS), N-terminal 'additional' domain"/>
    <property type="match status" value="1"/>
</dbReference>
<dbReference type="PANTHER" id="PTHR11956">
    <property type="entry name" value="ARGINYL-TRNA SYNTHETASE"/>
    <property type="match status" value="1"/>
</dbReference>
<name>A0A9P0D8P0_9CUCU</name>
<evidence type="ECO:0000256" key="7">
    <source>
        <dbReference type="ARBA" id="ARBA00022840"/>
    </source>
</evidence>
<evidence type="ECO:0000256" key="6">
    <source>
        <dbReference type="ARBA" id="ARBA00022741"/>
    </source>
</evidence>
<dbReference type="InterPro" id="IPR001412">
    <property type="entry name" value="aa-tRNA-synth_I_CS"/>
</dbReference>
<dbReference type="EC" id="6.1.1.19" evidence="3"/>
<dbReference type="InterPro" id="IPR036695">
    <property type="entry name" value="Arg-tRNA-synth_N_sf"/>
</dbReference>
<evidence type="ECO:0000256" key="9">
    <source>
        <dbReference type="ARBA" id="ARBA00023146"/>
    </source>
</evidence>
<evidence type="ECO:0000313" key="17">
    <source>
        <dbReference type="Proteomes" id="UP001153636"/>
    </source>
</evidence>
<dbReference type="GO" id="GO:0005829">
    <property type="term" value="C:cytosol"/>
    <property type="evidence" value="ECO:0007669"/>
    <property type="project" value="UniProtKB-SubCell"/>
</dbReference>
<dbReference type="AlphaFoldDB" id="A0A9P0D8P0"/>